<feature type="region of interest" description="Disordered" evidence="1">
    <location>
        <begin position="256"/>
        <end position="338"/>
    </location>
</feature>
<dbReference type="GeneID" id="81352756"/>
<feature type="region of interest" description="Disordered" evidence="1">
    <location>
        <begin position="353"/>
        <end position="379"/>
    </location>
</feature>
<accession>A0A9W9G2G7</accession>
<evidence type="ECO:0000313" key="3">
    <source>
        <dbReference type="Proteomes" id="UP001149074"/>
    </source>
</evidence>
<dbReference type="PANTHER" id="PTHR42111">
    <property type="entry name" value="YALI0D23727P"/>
    <property type="match status" value="1"/>
</dbReference>
<feature type="compositionally biased region" description="Polar residues" evidence="1">
    <location>
        <begin position="264"/>
        <end position="306"/>
    </location>
</feature>
<feature type="compositionally biased region" description="Low complexity" evidence="1">
    <location>
        <begin position="80"/>
        <end position="93"/>
    </location>
</feature>
<feature type="region of interest" description="Disordered" evidence="1">
    <location>
        <begin position="1"/>
        <end position="126"/>
    </location>
</feature>
<dbReference type="AlphaFoldDB" id="A0A9W9G2G7"/>
<reference evidence="2" key="1">
    <citation type="submission" date="2022-11" db="EMBL/GenBank/DDBJ databases">
        <authorList>
            <person name="Petersen C."/>
        </authorList>
    </citation>
    <scope>NUCLEOTIDE SEQUENCE</scope>
    <source>
        <strain evidence="2">IBT 30761</strain>
    </source>
</reference>
<feature type="compositionally biased region" description="Basic and acidic residues" evidence="1">
    <location>
        <begin position="26"/>
        <end position="35"/>
    </location>
</feature>
<dbReference type="EMBL" id="JAPQKI010000002">
    <property type="protein sequence ID" value="KAJ5110748.1"/>
    <property type="molecule type" value="Genomic_DNA"/>
</dbReference>
<dbReference type="OrthoDB" id="5364312at2759"/>
<keyword evidence="3" id="KW-1185">Reference proteome</keyword>
<dbReference type="RefSeq" id="XP_056478818.1">
    <property type="nucleotide sequence ID" value="XM_056613777.1"/>
</dbReference>
<gene>
    <name evidence="2" type="ORF">N7532_001283</name>
</gene>
<comment type="caution">
    <text evidence="2">The sequence shown here is derived from an EMBL/GenBank/DDBJ whole genome shotgun (WGS) entry which is preliminary data.</text>
</comment>
<dbReference type="Proteomes" id="UP001149074">
    <property type="component" value="Unassembled WGS sequence"/>
</dbReference>
<organism evidence="2 3">
    <name type="scientific">Penicillium argentinense</name>
    <dbReference type="NCBI Taxonomy" id="1131581"/>
    <lineage>
        <taxon>Eukaryota</taxon>
        <taxon>Fungi</taxon>
        <taxon>Dikarya</taxon>
        <taxon>Ascomycota</taxon>
        <taxon>Pezizomycotina</taxon>
        <taxon>Eurotiomycetes</taxon>
        <taxon>Eurotiomycetidae</taxon>
        <taxon>Eurotiales</taxon>
        <taxon>Aspergillaceae</taxon>
        <taxon>Penicillium</taxon>
    </lineage>
</organism>
<sequence length="379" mass="39467">MSDSYGILPDSSGGQTLPSRSYLPHTQEKPSRPADQDVPLVGKPATNVRAPRPAGLTWAQIQNVETSPSGECDTSRSMASHSGPVSPISPISSYEALRTPSGLERHKHSYQHPPSPGASSQLPPRIHSPASQIFERSVQEDILPVQASPSIPAHIRTENYIPPVLEASSVAITDEQLDPDSVEIVTHSLHQPATGVATTSTAEQSLASSGIVEPTGAHSTDVDDISSSYGALDTSDVRRLSFISFADVVNAEHAETGESAYSRDPSQGAVSSANPITASSHNRSPSPLRSPASTHGLGTSPTSIATSHKGLEMSPINGTRGAGSPLPLAQSPVSSSFGGELNVETMRQALRRTGSGDLGGSASQTASAIGNDEVLDRPF</sequence>
<protein>
    <submittedName>
        <fullName evidence="2">Uncharacterized protein</fullName>
    </submittedName>
</protein>
<evidence type="ECO:0000256" key="1">
    <source>
        <dbReference type="SAM" id="MobiDB-lite"/>
    </source>
</evidence>
<evidence type="ECO:0000313" key="2">
    <source>
        <dbReference type="EMBL" id="KAJ5110748.1"/>
    </source>
</evidence>
<feature type="compositionally biased region" description="Polar residues" evidence="1">
    <location>
        <begin position="59"/>
        <end position="69"/>
    </location>
</feature>
<dbReference type="PANTHER" id="PTHR42111:SF1">
    <property type="entry name" value="YALI0D23727P"/>
    <property type="match status" value="1"/>
</dbReference>
<reference evidence="2" key="2">
    <citation type="journal article" date="2023" name="IMA Fungus">
        <title>Comparative genomic study of the Penicillium genus elucidates a diverse pangenome and 15 lateral gene transfer events.</title>
        <authorList>
            <person name="Petersen C."/>
            <person name="Sorensen T."/>
            <person name="Nielsen M.R."/>
            <person name="Sondergaard T.E."/>
            <person name="Sorensen J.L."/>
            <person name="Fitzpatrick D.A."/>
            <person name="Frisvad J.C."/>
            <person name="Nielsen K.L."/>
        </authorList>
    </citation>
    <scope>NUCLEOTIDE SEQUENCE</scope>
    <source>
        <strain evidence="2">IBT 30761</strain>
    </source>
</reference>
<name>A0A9W9G2G7_9EURO</name>
<proteinExistence type="predicted"/>